<feature type="active site" description="Proton acceptor" evidence="3">
    <location>
        <position position="66"/>
    </location>
</feature>
<name>U2CIC1_9BACE</name>
<evidence type="ECO:0000256" key="1">
    <source>
        <dbReference type="ARBA" id="ARBA00008754"/>
    </source>
</evidence>
<dbReference type="OrthoDB" id="1778624at2"/>
<evidence type="ECO:0000313" key="6">
    <source>
        <dbReference type="Proteomes" id="UP000016496"/>
    </source>
</evidence>
<dbReference type="PANTHER" id="PTHR30345:SF0">
    <property type="entry name" value="DNA DAMAGE-REPAIR_TOLERATION PROTEIN DRT102"/>
    <property type="match status" value="1"/>
</dbReference>
<evidence type="ECO:0000256" key="2">
    <source>
        <dbReference type="ARBA" id="ARBA00023235"/>
    </source>
</evidence>
<dbReference type="GO" id="GO:0019316">
    <property type="term" value="P:D-allose catabolic process"/>
    <property type="evidence" value="ECO:0007669"/>
    <property type="project" value="TreeGrafter"/>
</dbReference>
<evidence type="ECO:0000256" key="4">
    <source>
        <dbReference type="PIRSR" id="PIRSR005384-2"/>
    </source>
</evidence>
<organism evidence="5 6">
    <name type="scientific">Bacteroides pyogenes F0041</name>
    <dbReference type="NCBI Taxonomy" id="1321819"/>
    <lineage>
        <taxon>Bacteria</taxon>
        <taxon>Pseudomonadati</taxon>
        <taxon>Bacteroidota</taxon>
        <taxon>Bacteroidia</taxon>
        <taxon>Bacteroidales</taxon>
        <taxon>Bacteroidaceae</taxon>
        <taxon>Bacteroides</taxon>
    </lineage>
</organism>
<dbReference type="SUPFAM" id="SSF89623">
    <property type="entry name" value="Ribose/Galactose isomerase RpiB/AlsB"/>
    <property type="match status" value="1"/>
</dbReference>
<keyword evidence="2 5" id="KW-0413">Isomerase</keyword>
<proteinExistence type="inferred from homology"/>
<dbReference type="PIRSF" id="PIRSF005384">
    <property type="entry name" value="RpiB_LacA_B"/>
    <property type="match status" value="1"/>
</dbReference>
<dbReference type="NCBIfam" id="TIGR01120">
    <property type="entry name" value="rpiB"/>
    <property type="match status" value="1"/>
</dbReference>
<dbReference type="GO" id="GO:0004751">
    <property type="term" value="F:ribose-5-phosphate isomerase activity"/>
    <property type="evidence" value="ECO:0007669"/>
    <property type="project" value="TreeGrafter"/>
</dbReference>
<dbReference type="InterPro" id="IPR003500">
    <property type="entry name" value="RpiB_LacA_LacB"/>
</dbReference>
<feature type="active site" description="Proton donor" evidence="3">
    <location>
        <position position="99"/>
    </location>
</feature>
<dbReference type="Gene3D" id="3.40.1400.10">
    <property type="entry name" value="Sugar-phosphate isomerase, RpiB/LacA/LacB"/>
    <property type="match status" value="1"/>
</dbReference>
<sequence>MKLIGLAADHAGFELKEYVKRWLAAKGLNCKDFGTDSDASVDYPDYAHPLASAVEAGECYPGIAICGSGNGISMTLNKHQGIRAALCWNEEIARLARLHNDANVLVMPGRFLDTAEADKILTAFFAADFEGGRHQRRVDKIPCK</sequence>
<dbReference type="RefSeq" id="WP_021646101.1">
    <property type="nucleotide sequence ID" value="NZ_KE993135.1"/>
</dbReference>
<dbReference type="HOGENOM" id="CLU_091396_4_1_10"/>
<dbReference type="NCBIfam" id="NF004051">
    <property type="entry name" value="PRK05571.1"/>
    <property type="match status" value="1"/>
</dbReference>
<accession>U2CIC1</accession>
<gene>
    <name evidence="5" type="ORF">HMPREF1981_02555</name>
</gene>
<feature type="binding site" evidence="4">
    <location>
        <position position="100"/>
    </location>
    <ligand>
        <name>D-ribulose 5-phosphate</name>
        <dbReference type="ChEBI" id="CHEBI:58121"/>
    </ligand>
</feature>
<feature type="binding site" evidence="4">
    <location>
        <begin position="9"/>
        <end position="10"/>
    </location>
    <ligand>
        <name>D-ribulose 5-phosphate</name>
        <dbReference type="ChEBI" id="CHEBI:58121"/>
    </ligand>
</feature>
<comment type="caution">
    <text evidence="5">The sequence shown here is derived from an EMBL/GenBank/DDBJ whole genome shotgun (WGS) entry which is preliminary data.</text>
</comment>
<dbReference type="Pfam" id="PF02502">
    <property type="entry name" value="LacAB_rpiB"/>
    <property type="match status" value="1"/>
</dbReference>
<dbReference type="InterPro" id="IPR036569">
    <property type="entry name" value="RpiB_LacA_LacB_sf"/>
</dbReference>
<protein>
    <submittedName>
        <fullName evidence="5">Ribose-5-phosphate isomerase B</fullName>
    </submittedName>
</protein>
<dbReference type="NCBIfam" id="TIGR00689">
    <property type="entry name" value="rpiB_lacA_lacB"/>
    <property type="match status" value="1"/>
</dbReference>
<dbReference type="PANTHER" id="PTHR30345">
    <property type="entry name" value="RIBOSE-5-PHOSPHATE ISOMERASE B"/>
    <property type="match status" value="1"/>
</dbReference>
<dbReference type="Proteomes" id="UP000016496">
    <property type="component" value="Unassembled WGS sequence"/>
</dbReference>
<dbReference type="PATRIC" id="fig|1321819.3.peg.2355"/>
<feature type="binding site" evidence="4">
    <location>
        <begin position="67"/>
        <end position="71"/>
    </location>
    <ligand>
        <name>D-ribulose 5-phosphate</name>
        <dbReference type="ChEBI" id="CHEBI:58121"/>
    </ligand>
</feature>
<dbReference type="GO" id="GO:0009052">
    <property type="term" value="P:pentose-phosphate shunt, non-oxidative branch"/>
    <property type="evidence" value="ECO:0007669"/>
    <property type="project" value="TreeGrafter"/>
</dbReference>
<evidence type="ECO:0000256" key="3">
    <source>
        <dbReference type="PIRSR" id="PIRSR005384-1"/>
    </source>
</evidence>
<comment type="similarity">
    <text evidence="1">Belongs to the LacAB/RpiB family.</text>
</comment>
<dbReference type="InterPro" id="IPR004785">
    <property type="entry name" value="RpiB"/>
</dbReference>
<dbReference type="AlphaFoldDB" id="U2CIC1"/>
<feature type="binding site" evidence="4">
    <location>
        <position position="137"/>
    </location>
    <ligand>
        <name>D-ribulose 5-phosphate</name>
        <dbReference type="ChEBI" id="CHEBI:58121"/>
    </ligand>
</feature>
<evidence type="ECO:0000313" key="5">
    <source>
        <dbReference type="EMBL" id="ERI83798.1"/>
    </source>
</evidence>
<feature type="binding site" evidence="4">
    <location>
        <position position="133"/>
    </location>
    <ligand>
        <name>D-ribulose 5-phosphate</name>
        <dbReference type="ChEBI" id="CHEBI:58121"/>
    </ligand>
</feature>
<reference evidence="5 6" key="1">
    <citation type="submission" date="2013-08" db="EMBL/GenBank/DDBJ databases">
        <authorList>
            <person name="Weinstock G."/>
            <person name="Sodergren E."/>
            <person name="Wylie T."/>
            <person name="Fulton L."/>
            <person name="Fulton R."/>
            <person name="Fronick C."/>
            <person name="O'Laughlin M."/>
            <person name="Godfrey J."/>
            <person name="Miner T."/>
            <person name="Herter B."/>
            <person name="Appelbaum E."/>
            <person name="Cordes M."/>
            <person name="Lek S."/>
            <person name="Wollam A."/>
            <person name="Pepin K.H."/>
            <person name="Palsikar V.B."/>
            <person name="Mitreva M."/>
            <person name="Wilson R.K."/>
        </authorList>
    </citation>
    <scope>NUCLEOTIDE SEQUENCE [LARGE SCALE GENOMIC DNA]</scope>
    <source>
        <strain evidence="5 6">F0041</strain>
    </source>
</reference>
<feature type="binding site" evidence="4">
    <location>
        <position position="110"/>
    </location>
    <ligand>
        <name>D-ribulose 5-phosphate</name>
        <dbReference type="ChEBI" id="CHEBI:58121"/>
    </ligand>
</feature>
<dbReference type="EMBL" id="AWSV01000140">
    <property type="protein sequence ID" value="ERI83798.1"/>
    <property type="molecule type" value="Genomic_DNA"/>
</dbReference>